<reference evidence="1 2" key="1">
    <citation type="journal article" date="2020" name="Genome Biol. Evol.">
        <title>Comparative genomics of Sclerotiniaceae.</title>
        <authorList>
            <person name="Valero Jimenez C.A."/>
            <person name="Steentjes M."/>
            <person name="Scholten O.E."/>
            <person name="Van Kan J.A.L."/>
        </authorList>
    </citation>
    <scope>NUCLEOTIDE SEQUENCE [LARGE SCALE GENOMIC DNA]</scope>
    <source>
        <strain evidence="1 2">B1</strain>
    </source>
</reference>
<dbReference type="GeneID" id="62236543"/>
<dbReference type="EMBL" id="RCSX01000030">
    <property type="protein sequence ID" value="KAF7918529.1"/>
    <property type="molecule type" value="Genomic_DNA"/>
</dbReference>
<evidence type="ECO:0000313" key="2">
    <source>
        <dbReference type="Proteomes" id="UP000783213"/>
    </source>
</evidence>
<keyword evidence="2" id="KW-1185">Reference proteome</keyword>
<protein>
    <submittedName>
        <fullName evidence="1">Uncharacterized protein</fullName>
    </submittedName>
</protein>
<organism evidence="1 2">
    <name type="scientific">Botrytis deweyae</name>
    <dbReference type="NCBI Taxonomy" id="2478750"/>
    <lineage>
        <taxon>Eukaryota</taxon>
        <taxon>Fungi</taxon>
        <taxon>Dikarya</taxon>
        <taxon>Ascomycota</taxon>
        <taxon>Pezizomycotina</taxon>
        <taxon>Leotiomycetes</taxon>
        <taxon>Helotiales</taxon>
        <taxon>Sclerotiniaceae</taxon>
        <taxon>Botrytis</taxon>
    </lineage>
</organism>
<comment type="caution">
    <text evidence="1">The sequence shown here is derived from an EMBL/GenBank/DDBJ whole genome shotgun (WGS) entry which is preliminary data.</text>
</comment>
<dbReference type="Proteomes" id="UP000783213">
    <property type="component" value="Unassembled WGS sequence"/>
</dbReference>
<evidence type="ECO:0000313" key="1">
    <source>
        <dbReference type="EMBL" id="KAF7918529.1"/>
    </source>
</evidence>
<accession>A0ABQ7IAX9</accession>
<proteinExistence type="predicted"/>
<gene>
    <name evidence="1" type="ORF">EAE98_009772</name>
</gene>
<sequence length="60" mass="6830">MFPRSTRKANNVFEISLASVPQSKNSGRGGTTAFELLVLKTDQWLTSFQDKIQIEETKHF</sequence>
<dbReference type="RefSeq" id="XP_038806332.1">
    <property type="nucleotide sequence ID" value="XM_038957393.1"/>
</dbReference>
<name>A0ABQ7IAX9_9HELO</name>